<organism evidence="1 2">
    <name type="scientific">Rickenella mellea</name>
    <dbReference type="NCBI Taxonomy" id="50990"/>
    <lineage>
        <taxon>Eukaryota</taxon>
        <taxon>Fungi</taxon>
        <taxon>Dikarya</taxon>
        <taxon>Basidiomycota</taxon>
        <taxon>Agaricomycotina</taxon>
        <taxon>Agaricomycetes</taxon>
        <taxon>Hymenochaetales</taxon>
        <taxon>Rickenellaceae</taxon>
        <taxon>Rickenella</taxon>
    </lineage>
</organism>
<gene>
    <name evidence="1" type="ORF">BD410DRAFT_898740</name>
</gene>
<dbReference type="SUPFAM" id="SSF52047">
    <property type="entry name" value="RNI-like"/>
    <property type="match status" value="1"/>
</dbReference>
<evidence type="ECO:0000313" key="2">
    <source>
        <dbReference type="Proteomes" id="UP000294933"/>
    </source>
</evidence>
<dbReference type="AlphaFoldDB" id="A0A4Y7Q2Y4"/>
<dbReference type="EMBL" id="ML170179">
    <property type="protein sequence ID" value="TDL21646.1"/>
    <property type="molecule type" value="Genomic_DNA"/>
</dbReference>
<dbReference type="Gene3D" id="3.80.10.10">
    <property type="entry name" value="Ribonuclease Inhibitor"/>
    <property type="match status" value="1"/>
</dbReference>
<dbReference type="Proteomes" id="UP000294933">
    <property type="component" value="Unassembled WGS sequence"/>
</dbReference>
<name>A0A4Y7Q2Y4_9AGAM</name>
<sequence>MSSNSMLLNLKMKHLTNIPAWIRRRVFKRKHIDDLPVELLVEIFLCCLPTGTFPRPSVQMAPILLGRVCSFWRSVALDTPQLWAQIMITFKPNFQTARLIENFHVFGIREWLRRSGTLPLSFVIGNHNYNLIFPLPPPLTLTLREQAHRWKSVSVETDCSCIDHILQILWTPGTTPMLRDLHFFNEHSFKNYMPIPCATQLRSFYLRSMDNPFSIDGRFHALRELRIGPCKSYGVYSTIFTQFPSLEILEIASSPSFAPHEMATVVHTLKHLHTFIFVGRGDTGEYAEPWPLDVLDTPALNSLAITIWKRGDRQCGTHLSNFLMRCGGQLQRLKVSGYFVTCDNLIDSIRHTPRLEALCTEHIVLNGDLTTLCRIGTLAHIDLLIPGLKPRFADIRTVLGAVWAILSRWKGSRLNEHAGSMSVSVIRVPRYFLSEVLKDQVVKKCIRQGLRVDTVPPEKESWWMSQMMFIDIMSPY</sequence>
<accession>A0A4Y7Q2Y4</accession>
<keyword evidence="2" id="KW-1185">Reference proteome</keyword>
<dbReference type="InterPro" id="IPR032675">
    <property type="entry name" value="LRR_dom_sf"/>
</dbReference>
<protein>
    <submittedName>
        <fullName evidence="1">Uncharacterized protein</fullName>
    </submittedName>
</protein>
<reference evidence="1 2" key="1">
    <citation type="submission" date="2018-06" db="EMBL/GenBank/DDBJ databases">
        <title>A transcriptomic atlas of mushroom development highlights an independent origin of complex multicellularity.</title>
        <authorList>
            <consortium name="DOE Joint Genome Institute"/>
            <person name="Krizsan K."/>
            <person name="Almasi E."/>
            <person name="Merenyi Z."/>
            <person name="Sahu N."/>
            <person name="Viragh M."/>
            <person name="Koszo T."/>
            <person name="Mondo S."/>
            <person name="Kiss B."/>
            <person name="Balint B."/>
            <person name="Kues U."/>
            <person name="Barry K."/>
            <person name="Hegedus J.C."/>
            <person name="Henrissat B."/>
            <person name="Johnson J."/>
            <person name="Lipzen A."/>
            <person name="Ohm R."/>
            <person name="Nagy I."/>
            <person name="Pangilinan J."/>
            <person name="Yan J."/>
            <person name="Xiong Y."/>
            <person name="Grigoriev I.V."/>
            <person name="Hibbett D.S."/>
            <person name="Nagy L.G."/>
        </authorList>
    </citation>
    <scope>NUCLEOTIDE SEQUENCE [LARGE SCALE GENOMIC DNA]</scope>
    <source>
        <strain evidence="1 2">SZMC22713</strain>
    </source>
</reference>
<dbReference type="OrthoDB" id="3365698at2759"/>
<proteinExistence type="predicted"/>
<dbReference type="VEuPathDB" id="FungiDB:BD410DRAFT_898740"/>
<dbReference type="Gene3D" id="1.20.1280.50">
    <property type="match status" value="1"/>
</dbReference>
<dbReference type="STRING" id="50990.A0A4Y7Q2Y4"/>
<evidence type="ECO:0000313" key="1">
    <source>
        <dbReference type="EMBL" id="TDL21646.1"/>
    </source>
</evidence>